<gene>
    <name evidence="1" type="ORF">L3Q82_023228</name>
</gene>
<protein>
    <submittedName>
        <fullName evidence="1">Uncharacterized protein</fullName>
    </submittedName>
</protein>
<organism evidence="1 2">
    <name type="scientific">Scortum barcoo</name>
    <name type="common">barcoo grunter</name>
    <dbReference type="NCBI Taxonomy" id="214431"/>
    <lineage>
        <taxon>Eukaryota</taxon>
        <taxon>Metazoa</taxon>
        <taxon>Chordata</taxon>
        <taxon>Craniata</taxon>
        <taxon>Vertebrata</taxon>
        <taxon>Euteleostomi</taxon>
        <taxon>Actinopterygii</taxon>
        <taxon>Neopterygii</taxon>
        <taxon>Teleostei</taxon>
        <taxon>Neoteleostei</taxon>
        <taxon>Acanthomorphata</taxon>
        <taxon>Eupercaria</taxon>
        <taxon>Centrarchiformes</taxon>
        <taxon>Terapontoidei</taxon>
        <taxon>Terapontidae</taxon>
        <taxon>Scortum</taxon>
    </lineage>
</organism>
<proteinExistence type="predicted"/>
<evidence type="ECO:0000313" key="1">
    <source>
        <dbReference type="EMBL" id="KAI3372777.1"/>
    </source>
</evidence>
<dbReference type="Proteomes" id="UP000831701">
    <property type="component" value="Chromosome 5"/>
</dbReference>
<keyword evidence="2" id="KW-1185">Reference proteome</keyword>
<dbReference type="EMBL" id="CM041535">
    <property type="protein sequence ID" value="KAI3372777.1"/>
    <property type="molecule type" value="Genomic_DNA"/>
</dbReference>
<name>A0ACB8WXQ5_9TELE</name>
<sequence>MLGFLSARQAGLDDPLRLRRAESTRRVLNLELNPDRDVDRIHGNGINTIDIEVIEGRYMLSGGADGVIVIYDLENFSGKPQYTCKAVCTVGRSNRHVHKFSVETVQWYPYDTGMFVSSSFDKTMKVWDTETLKPAEVFEFEGNVYNHHLSPIARRHSLIAVGTKNPKIQLCDLKSGSRIHVLQGHRAEVLSVRWSPRYEHILATASADSKVKVWDVRRASGSLFTLDQHNGDKSKASSEAVNTAHNGRVNGLCFTADGLYLLTTGTDDRMRLWNSATGENTLVNYGKVCNESRKRLQFTVSRGCSPEFVFVPCGSSVAVYALHSGELVTMLRGHYNNVDCCEFHPDYQELYSGGKDCNILAWVPILRAADVEEESGSAKKVNRKGKMEFDSIKSTAALIYDEFIQSAGESSHIQIHTIIIIVAYIYFVTSLGPRIMENRKAFDLKGVLIVYNFSVVALSLYMCYEFVMSGWGTGYSFHCDLVDYSDSPQAMRMAATCWLYYFSKFIEMLDTIFFVLRKKNNQVTFLHVYHHSIMPFTWWFGVRFAAGGLGTFHALLNCVVHVIMYTYYGLTAMGPNYQKYLWWKKYLTTIQLIQFVMVTSHISQYFFMKDCPYQFPIFIYIIGLYGLIFLFLFLNFWYHAYTKGKRLPKVLQAQTWAHHTNGVMNGNASHEKDE</sequence>
<comment type="caution">
    <text evidence="1">The sequence shown here is derived from an EMBL/GenBank/DDBJ whole genome shotgun (WGS) entry which is preliminary data.</text>
</comment>
<reference evidence="1" key="1">
    <citation type="submission" date="2022-04" db="EMBL/GenBank/DDBJ databases">
        <title>Jade perch genome.</title>
        <authorList>
            <person name="Chao B."/>
        </authorList>
    </citation>
    <scope>NUCLEOTIDE SEQUENCE</scope>
    <source>
        <strain evidence="1">CB-2022</strain>
    </source>
</reference>
<evidence type="ECO:0000313" key="2">
    <source>
        <dbReference type="Proteomes" id="UP000831701"/>
    </source>
</evidence>
<accession>A0ACB8WXQ5</accession>